<reference evidence="3 4" key="2">
    <citation type="submission" date="2018-03" db="EMBL/GenBank/DDBJ databases">
        <authorList>
            <person name="Keele B.F."/>
        </authorList>
    </citation>
    <scope>NUCLEOTIDE SEQUENCE [LARGE SCALE GENOMIC DNA]</scope>
    <source>
        <strain evidence="3 4">D13</strain>
    </source>
</reference>
<evidence type="ECO:0000259" key="2">
    <source>
        <dbReference type="Pfam" id="PF01345"/>
    </source>
</evidence>
<dbReference type="NCBIfam" id="TIGR01451">
    <property type="entry name" value="B_ant_repeat"/>
    <property type="match status" value="1"/>
</dbReference>
<keyword evidence="4" id="KW-1185">Reference proteome</keyword>
<sequence length="791" mass="82378">MKHRAVLTLKLNLLLSAMLLAAHGSVIAAPSASVPVAAPLPAETAGTGQWRVLFLGGAAPRQAMPGANQALAQAVIDWMESPEVLVLARNQTQLEAKSVLALLNTLPEATQTYRVVETDPAQPVVLAHATLDVVATDSGLQIQPATGAAVLLPFANAPTAMPALHWQRGQDSEQGLRLPLRAAEGDYTTVQAGKAASTEWLAVNRALLAQSERLQVQAMHLNVGWPKAVATGSSTGFAEHDPLLITIAPGLVGELAPALSKTGAVDLFIDGQVQPAPQIPVGDDYDIAVRLRNLGSADATNVTMTAHLDPSMRFVSVTPPPGWTCPVQPQAGDPSGLLTCATPSFVAGADQTLMVRQHVPLTVASGSESYPGFEISGAEPDSNPNNNVDEPGMLAVSQANLGISAQYTAFPLVQGQSVGIIYQIQNFGPHSAIDLTATLTIPPSLGFQGVFPAAGWTCPTTPAPDGSGQIVCTRTQMAVGTEQITVQARVRDDAVTGGEIVVAGAIGSAISEDDFQDNNVVERSTVVREREADVSLALNPLPAAEAEGTIELSFNARNQGIDPAQNPTVTMSYPAGTHFQSINAVGWTCETSPTLVCQRNSLPVDGLSELLVTLSIDADRHNSVIDGAAMISSDWQDPEPANNALPFSIAVKPDADLSVELGATNAVIGQTMVYTLQLSNAGPDTISNAIVTFQAPSNLTFESALIPIGWVCNIPAVGTHGPVSCTTPSFAQDQLSVIMSWTVDPATPVGAPLASQASISAQSYRELNDLQNSAASVALAQSDVLVSNSFE</sequence>
<feature type="chain" id="PRO_5015142737" description="DUF11 domain-containing protein" evidence="1">
    <location>
        <begin position="29"/>
        <end position="791"/>
    </location>
</feature>
<dbReference type="PANTHER" id="PTHR34819">
    <property type="entry name" value="LARGE CYSTEINE-RICH PERIPLASMIC PROTEIN OMCB"/>
    <property type="match status" value="1"/>
</dbReference>
<dbReference type="InterPro" id="IPR047589">
    <property type="entry name" value="DUF11_rpt"/>
</dbReference>
<dbReference type="PANTHER" id="PTHR34819:SF5">
    <property type="entry name" value="CONSERVED REPEAT DOMAIN PROTEIN"/>
    <property type="match status" value="1"/>
</dbReference>
<organism evidence="3 4">
    <name type="scientific">Ahniella affigens</name>
    <dbReference type="NCBI Taxonomy" id="2021234"/>
    <lineage>
        <taxon>Bacteria</taxon>
        <taxon>Pseudomonadati</taxon>
        <taxon>Pseudomonadota</taxon>
        <taxon>Gammaproteobacteria</taxon>
        <taxon>Lysobacterales</taxon>
        <taxon>Rhodanobacteraceae</taxon>
        <taxon>Ahniella</taxon>
    </lineage>
</organism>
<feature type="domain" description="DUF11" evidence="2">
    <location>
        <begin position="656"/>
        <end position="775"/>
    </location>
</feature>
<dbReference type="InterPro" id="IPR051172">
    <property type="entry name" value="Chlamydia_OmcB"/>
</dbReference>
<evidence type="ECO:0000256" key="1">
    <source>
        <dbReference type="SAM" id="SignalP"/>
    </source>
</evidence>
<name>A0A2P1PW78_9GAMM</name>
<evidence type="ECO:0000313" key="4">
    <source>
        <dbReference type="Proteomes" id="UP000241074"/>
    </source>
</evidence>
<dbReference type="InterPro" id="IPR001434">
    <property type="entry name" value="OmcB-like_DUF11"/>
</dbReference>
<dbReference type="RefSeq" id="WP_106893005.1">
    <property type="nucleotide sequence ID" value="NZ_CP027860.1"/>
</dbReference>
<keyword evidence="1" id="KW-0732">Signal</keyword>
<dbReference type="EMBL" id="CP027860">
    <property type="protein sequence ID" value="AVP99086.1"/>
    <property type="molecule type" value="Genomic_DNA"/>
</dbReference>
<feature type="domain" description="DUF11" evidence="2">
    <location>
        <begin position="544"/>
        <end position="644"/>
    </location>
</feature>
<feature type="domain" description="DUF11" evidence="2">
    <location>
        <begin position="266"/>
        <end position="389"/>
    </location>
</feature>
<evidence type="ECO:0000313" key="3">
    <source>
        <dbReference type="EMBL" id="AVP99086.1"/>
    </source>
</evidence>
<feature type="signal peptide" evidence="1">
    <location>
        <begin position="1"/>
        <end position="28"/>
    </location>
</feature>
<dbReference type="Pfam" id="PF01345">
    <property type="entry name" value="DUF11"/>
    <property type="match status" value="3"/>
</dbReference>
<dbReference type="KEGG" id="xba:C7S18_18780"/>
<protein>
    <recommendedName>
        <fullName evidence="2">DUF11 domain-containing protein</fullName>
    </recommendedName>
</protein>
<reference evidence="3 4" key="1">
    <citation type="submission" date="2018-03" db="EMBL/GenBank/DDBJ databases">
        <title>Ahniella affigens gen. nov., sp. nov., a gammaproteobacterium isolated from sandy soil near a stream.</title>
        <authorList>
            <person name="Ko Y."/>
            <person name="Kim J.-H."/>
        </authorList>
    </citation>
    <scope>NUCLEOTIDE SEQUENCE [LARGE SCALE GENOMIC DNA]</scope>
    <source>
        <strain evidence="3 4">D13</strain>
    </source>
</reference>
<accession>A0A2P1PW78</accession>
<dbReference type="AlphaFoldDB" id="A0A2P1PW78"/>
<gene>
    <name evidence="3" type="ORF">C7S18_18780</name>
</gene>
<proteinExistence type="predicted"/>
<dbReference type="Proteomes" id="UP000241074">
    <property type="component" value="Chromosome"/>
</dbReference>
<dbReference type="OrthoDB" id="6014157at2"/>